<evidence type="ECO:0000313" key="6">
    <source>
        <dbReference type="Proteomes" id="UP000006201"/>
    </source>
</evidence>
<dbReference type="GO" id="GO:0005829">
    <property type="term" value="C:cytosol"/>
    <property type="evidence" value="ECO:0007669"/>
    <property type="project" value="TreeGrafter"/>
</dbReference>
<keyword evidence="3" id="KW-0804">Transcription</keyword>
<reference evidence="5 6" key="1">
    <citation type="submission" date="2006-02" db="EMBL/GenBank/DDBJ databases">
        <authorList>
            <person name="Moran M.A."/>
            <person name="Kjelleberg S."/>
            <person name="Egan S."/>
            <person name="Saunders N."/>
            <person name="Thomas T."/>
            <person name="Ferriera S."/>
            <person name="Johnson J."/>
            <person name="Kravitz S."/>
            <person name="Halpern A."/>
            <person name="Remington K."/>
            <person name="Beeson K."/>
            <person name="Tran B."/>
            <person name="Rogers Y.-H."/>
            <person name="Friedman R."/>
            <person name="Venter J.C."/>
        </authorList>
    </citation>
    <scope>NUCLEOTIDE SEQUENCE [LARGE SCALE GENOMIC DNA]</scope>
    <source>
        <strain evidence="5 6">D2</strain>
    </source>
</reference>
<feature type="domain" description="HTH araC/xylS-type" evidence="4">
    <location>
        <begin position="231"/>
        <end position="327"/>
    </location>
</feature>
<dbReference type="SMART" id="SM00342">
    <property type="entry name" value="HTH_ARAC"/>
    <property type="match status" value="1"/>
</dbReference>
<dbReference type="InterPro" id="IPR032687">
    <property type="entry name" value="AraC-type_N"/>
</dbReference>
<dbReference type="Gene3D" id="1.10.10.60">
    <property type="entry name" value="Homeodomain-like"/>
    <property type="match status" value="1"/>
</dbReference>
<dbReference type="PANTHER" id="PTHR47894">
    <property type="entry name" value="HTH-TYPE TRANSCRIPTIONAL REGULATOR GADX"/>
    <property type="match status" value="1"/>
</dbReference>
<comment type="caution">
    <text evidence="5">The sequence shown here is derived from an EMBL/GenBank/DDBJ whole genome shotgun (WGS) entry which is preliminary data.</text>
</comment>
<dbReference type="STRING" id="87626.PTD2_03056"/>
<proteinExistence type="predicted"/>
<keyword evidence="2" id="KW-0238">DNA-binding</keyword>
<sequence length="336" mass="38230">MTTTSDLYFSSVLSYLALNNVDKHECLAAINFSEFDTLAKGSRVSVAHYQALLQLGESLTGQSLFGFYLGQEIRTADYGVLGYLVESSDTLQNAITALLQYDSLVADIGKAQYLQDHHKASIRWTPYNQLCKQTVLRNMTAWVAVVRKLINPSLTPLQLQLVHTLSEPDCAQLAAWFKCPVKTNCEFNQIDFPLAYLDLHFASDNPMMHQVLKQLSLEQLNQLHSKQTVAQRLLSILMSKTDLLGLNQERIAAALNFTPRTLQRRLQQENTSYALLLDQERKRRCEQLMQKYKLGAVAAELGFNEQSSFNRAFLRWYGCKPSIYKKQLQAQSQISY</sequence>
<dbReference type="Pfam" id="PF12625">
    <property type="entry name" value="Arabinose_bd"/>
    <property type="match status" value="1"/>
</dbReference>
<accession>A4C4N2</accession>
<dbReference type="eggNOG" id="COG2207">
    <property type="taxonomic scope" value="Bacteria"/>
</dbReference>
<dbReference type="OrthoDB" id="5582699at2"/>
<dbReference type="PROSITE" id="PS01124">
    <property type="entry name" value="HTH_ARAC_FAMILY_2"/>
    <property type="match status" value="1"/>
</dbReference>
<keyword evidence="6" id="KW-1185">Reference proteome</keyword>
<organism evidence="5 6">
    <name type="scientific">Pseudoalteromonas tunicata D2</name>
    <dbReference type="NCBI Taxonomy" id="87626"/>
    <lineage>
        <taxon>Bacteria</taxon>
        <taxon>Pseudomonadati</taxon>
        <taxon>Pseudomonadota</taxon>
        <taxon>Gammaproteobacteria</taxon>
        <taxon>Alteromonadales</taxon>
        <taxon>Pseudoalteromonadaceae</taxon>
        <taxon>Pseudoalteromonas</taxon>
    </lineage>
</organism>
<evidence type="ECO:0000256" key="1">
    <source>
        <dbReference type="ARBA" id="ARBA00023015"/>
    </source>
</evidence>
<dbReference type="InterPro" id="IPR009057">
    <property type="entry name" value="Homeodomain-like_sf"/>
</dbReference>
<dbReference type="EMBL" id="AAOH01000001">
    <property type="protein sequence ID" value="EAR30514.1"/>
    <property type="molecule type" value="Genomic_DNA"/>
</dbReference>
<dbReference type="RefSeq" id="WP_009836812.1">
    <property type="nucleotide sequence ID" value="NZ_AAOH01000001.1"/>
</dbReference>
<protein>
    <submittedName>
        <fullName evidence="5">Putative transcriptional regulator</fullName>
    </submittedName>
</protein>
<dbReference type="Proteomes" id="UP000006201">
    <property type="component" value="Unassembled WGS sequence"/>
</dbReference>
<evidence type="ECO:0000259" key="4">
    <source>
        <dbReference type="PROSITE" id="PS01124"/>
    </source>
</evidence>
<gene>
    <name evidence="5" type="ORF">PTD2_03056</name>
</gene>
<dbReference type="PANTHER" id="PTHR47894:SF1">
    <property type="entry name" value="HTH-TYPE TRANSCRIPTIONAL REGULATOR VQSM"/>
    <property type="match status" value="1"/>
</dbReference>
<dbReference type="Pfam" id="PF12833">
    <property type="entry name" value="HTH_18"/>
    <property type="match status" value="1"/>
</dbReference>
<dbReference type="HOGENOM" id="CLU_047522_1_0_6"/>
<dbReference type="AlphaFoldDB" id="A4C4N2"/>
<evidence type="ECO:0000313" key="5">
    <source>
        <dbReference type="EMBL" id="EAR30514.1"/>
    </source>
</evidence>
<dbReference type="InterPro" id="IPR018060">
    <property type="entry name" value="HTH_AraC"/>
</dbReference>
<evidence type="ECO:0000256" key="3">
    <source>
        <dbReference type="ARBA" id="ARBA00023163"/>
    </source>
</evidence>
<keyword evidence="1" id="KW-0805">Transcription regulation</keyword>
<dbReference type="GO" id="GO:0000976">
    <property type="term" value="F:transcription cis-regulatory region binding"/>
    <property type="evidence" value="ECO:0007669"/>
    <property type="project" value="TreeGrafter"/>
</dbReference>
<dbReference type="GO" id="GO:0003700">
    <property type="term" value="F:DNA-binding transcription factor activity"/>
    <property type="evidence" value="ECO:0007669"/>
    <property type="project" value="InterPro"/>
</dbReference>
<evidence type="ECO:0000256" key="2">
    <source>
        <dbReference type="ARBA" id="ARBA00023125"/>
    </source>
</evidence>
<name>A4C4N2_9GAMM</name>
<dbReference type="SUPFAM" id="SSF46689">
    <property type="entry name" value="Homeodomain-like"/>
    <property type="match status" value="1"/>
</dbReference>